<protein>
    <submittedName>
        <fullName evidence="1">G domain-containing protein</fullName>
    </submittedName>
</protein>
<gene>
    <name evidence="1" type="ORF">NCS57_01080000</name>
</gene>
<dbReference type="EMBL" id="CM046510">
    <property type="protein sequence ID" value="KAI8661009.1"/>
    <property type="molecule type" value="Genomic_DNA"/>
</dbReference>
<comment type="caution">
    <text evidence="1">The sequence shown here is derived from an EMBL/GenBank/DDBJ whole genome shotgun (WGS) entry which is preliminary data.</text>
</comment>
<accession>A0ACC0QSG8</accession>
<sequence length="324" mass="36643">MNDLVRGAFGQLVPLGTLYNAKSDSFLDASILRNGQPFDAVIGRRINTSEITHNSSARYEDRIEPLGVSQDTAASILSGAIKVKGSSDYLQAEFDSTYSLHCAYHCTFITVADVLDLRRFNLREHMNLMPLQTLDSTHVVTAITWGFRNTFVINHEFLGDSETPQVERAFCRDLSRLKSFTESIAGHPEPDSHGASPLELRHTFYLYSDATSEGLEMAGLNEMRKFIHLRLADLPRTNRGRGFPLSYTLLPIDKLHRHIPGFQSIVVTPIPLPIEDFTEFMGHFDEFASRKKRLGNYYKSLLEKRPYVSEEHIRVVHVAIGDLN</sequence>
<proteinExistence type="predicted"/>
<reference evidence="1" key="1">
    <citation type="submission" date="2022-06" db="EMBL/GenBank/DDBJ databases">
        <title>Fusarium solani species complex genomes reveal bases of compartmentalisation and animal pathogenesis.</title>
        <authorList>
            <person name="Tsai I.J."/>
        </authorList>
    </citation>
    <scope>NUCLEOTIDE SEQUENCE</scope>
    <source>
        <strain evidence="1">Fu6.1</strain>
    </source>
</reference>
<organism evidence="1 2">
    <name type="scientific">Fusarium keratoplasticum</name>
    <dbReference type="NCBI Taxonomy" id="1328300"/>
    <lineage>
        <taxon>Eukaryota</taxon>
        <taxon>Fungi</taxon>
        <taxon>Dikarya</taxon>
        <taxon>Ascomycota</taxon>
        <taxon>Pezizomycotina</taxon>
        <taxon>Sordariomycetes</taxon>
        <taxon>Hypocreomycetidae</taxon>
        <taxon>Hypocreales</taxon>
        <taxon>Nectriaceae</taxon>
        <taxon>Fusarium</taxon>
        <taxon>Fusarium solani species complex</taxon>
    </lineage>
</organism>
<evidence type="ECO:0000313" key="2">
    <source>
        <dbReference type="Proteomes" id="UP001065298"/>
    </source>
</evidence>
<evidence type="ECO:0000313" key="1">
    <source>
        <dbReference type="EMBL" id="KAI8661009.1"/>
    </source>
</evidence>
<dbReference type="Proteomes" id="UP001065298">
    <property type="component" value="Chromosome 8"/>
</dbReference>
<keyword evidence="2" id="KW-1185">Reference proteome</keyword>
<name>A0ACC0QSG8_9HYPO</name>